<protein>
    <submittedName>
        <fullName evidence="1">Uncharacterized protein</fullName>
    </submittedName>
</protein>
<comment type="caution">
    <text evidence="1">The sequence shown here is derived from an EMBL/GenBank/DDBJ whole genome shotgun (WGS) entry which is preliminary data.</text>
</comment>
<name>A0AAN6JGH5_9BASI</name>
<dbReference type="AlphaFoldDB" id="A0AAN6JGH5"/>
<dbReference type="EMBL" id="JAPDMQ010001363">
    <property type="protein sequence ID" value="KAK0518242.1"/>
    <property type="molecule type" value="Genomic_DNA"/>
</dbReference>
<keyword evidence="2" id="KW-1185">Reference proteome</keyword>
<gene>
    <name evidence="1" type="ORF">OC842_007849</name>
</gene>
<dbReference type="Proteomes" id="UP001176521">
    <property type="component" value="Unassembled WGS sequence"/>
</dbReference>
<organism evidence="1 2">
    <name type="scientific">Tilletia horrida</name>
    <dbReference type="NCBI Taxonomy" id="155126"/>
    <lineage>
        <taxon>Eukaryota</taxon>
        <taxon>Fungi</taxon>
        <taxon>Dikarya</taxon>
        <taxon>Basidiomycota</taxon>
        <taxon>Ustilaginomycotina</taxon>
        <taxon>Exobasidiomycetes</taxon>
        <taxon>Tilletiales</taxon>
        <taxon>Tilletiaceae</taxon>
        <taxon>Tilletia</taxon>
    </lineage>
</organism>
<evidence type="ECO:0000313" key="2">
    <source>
        <dbReference type="Proteomes" id="UP001176521"/>
    </source>
</evidence>
<reference evidence="1" key="1">
    <citation type="journal article" date="2023" name="PhytoFront">
        <title>Draft Genome Resources of Seven Strains of Tilletia horrida, Causal Agent of Kernel Smut of Rice.</title>
        <authorList>
            <person name="Khanal S."/>
            <person name="Antony Babu S."/>
            <person name="Zhou X.G."/>
        </authorList>
    </citation>
    <scope>NUCLEOTIDE SEQUENCE</scope>
    <source>
        <strain evidence="1">TX3</strain>
    </source>
</reference>
<proteinExistence type="predicted"/>
<evidence type="ECO:0000313" key="1">
    <source>
        <dbReference type="EMBL" id="KAK0518242.1"/>
    </source>
</evidence>
<feature type="non-terminal residue" evidence="1">
    <location>
        <position position="360"/>
    </location>
</feature>
<sequence>MNCKSKPVRQNGGNKRHMNLLSLVRTAVGEDWPSLPIQGIIDKAFGPMSQAGVPGIYILAPDRITAYFGTARKMLERLLDYTTGRVPLPSVRFEEAIKIRHEGWEGHGILDTAGLPPCLRQHAETNFLIIAHTCQDTHLNTRVVDMATSGLNLKRTTPELKHPSRPPHAPKASSILVRAHAPGGPPPQGAFASSKIKLAWDAIAICLSQCPLPSKTNLLSQNKTARAQSPRHAPGGGRFTPGHPLWGWEVNESEFLHRAQDWNFARRVGEEWRPLTAHDAHLVLTNPAADGAHSFAPKEQLERQVDLRLECAHRHPEVFATLTMSGMRSRLRAHDHPKAEPERTALEELQGLLKLLLTTL</sequence>
<accession>A0AAN6JGH5</accession>